<comment type="caution">
    <text evidence="1">The sequence shown here is derived from an EMBL/GenBank/DDBJ whole genome shotgun (WGS) entry which is preliminary data.</text>
</comment>
<gene>
    <name evidence="1" type="ORF">FBEOM_898</name>
</gene>
<accession>A0A9P5AUI0</accession>
<reference evidence="1" key="2">
    <citation type="submission" date="2020-02" db="EMBL/GenBank/DDBJ databases">
        <title>Identification and distribution of gene clusters putatively required for synthesis of sphingolipid metabolism inhibitors in phylogenetically diverse species of the filamentous fungus Fusarium.</title>
        <authorList>
            <person name="Kim H.-S."/>
            <person name="Busman M."/>
            <person name="Brown D.W."/>
            <person name="Divon H."/>
            <person name="Uhlig S."/>
            <person name="Proctor R.H."/>
        </authorList>
    </citation>
    <scope>NUCLEOTIDE SEQUENCE</scope>
    <source>
        <strain evidence="1">NRRL 25174</strain>
    </source>
</reference>
<reference evidence="1" key="1">
    <citation type="journal article" date="2017" name="Mycologia">
        <title>Fusarium algeriense, sp. nov., a novel toxigenic crown rot pathogen of durum wheat from Algeria is nested in the Fusarium burgessii species complex.</title>
        <authorList>
            <person name="Laraba I."/>
            <person name="Keddad A."/>
            <person name="Boureghda H."/>
            <person name="Abdallah N."/>
            <person name="Vaughan M.M."/>
            <person name="Proctor R.H."/>
            <person name="Busman M."/>
            <person name="O'Donnell K."/>
        </authorList>
    </citation>
    <scope>NUCLEOTIDE SEQUENCE</scope>
    <source>
        <strain evidence="1">NRRL 25174</strain>
    </source>
</reference>
<dbReference type="OrthoDB" id="5080321at2759"/>
<sequence>MALQVKSERPSCSIIPVRGQGHPTDTIEFWAKRSQLSGLDCGRVPDDDSQDPILKGLDLESLPNLEEFYIVAKKVARDPPTNGIPTGQHIVECWNNGTTNHPPGPDEYHCPSQGLLTFEPPENPLIGMYGYDITEHIRGGFWTGFIYVVETGDIWLLEDTHFDFIARVWIIRPYDKLSAHKPHHHWIRVKNTAHRDPRYTKYSELTWEVVAGRFNKKSYGEIPYTLRV</sequence>
<keyword evidence="2" id="KW-1185">Reference proteome</keyword>
<name>A0A9P5AUI0_9HYPO</name>
<organism evidence="1 2">
    <name type="scientific">Fusarium beomiforme</name>
    <dbReference type="NCBI Taxonomy" id="44412"/>
    <lineage>
        <taxon>Eukaryota</taxon>
        <taxon>Fungi</taxon>
        <taxon>Dikarya</taxon>
        <taxon>Ascomycota</taxon>
        <taxon>Pezizomycotina</taxon>
        <taxon>Sordariomycetes</taxon>
        <taxon>Hypocreomycetidae</taxon>
        <taxon>Hypocreales</taxon>
        <taxon>Nectriaceae</taxon>
        <taxon>Fusarium</taxon>
        <taxon>Fusarium burgessii species complex</taxon>
    </lineage>
</organism>
<protein>
    <submittedName>
        <fullName evidence="1">Uncharacterized protein</fullName>
    </submittedName>
</protein>
<dbReference type="AlphaFoldDB" id="A0A9P5AUI0"/>
<dbReference type="Proteomes" id="UP000730481">
    <property type="component" value="Unassembled WGS sequence"/>
</dbReference>
<evidence type="ECO:0000313" key="1">
    <source>
        <dbReference type="EMBL" id="KAF4345024.1"/>
    </source>
</evidence>
<proteinExistence type="predicted"/>
<evidence type="ECO:0000313" key="2">
    <source>
        <dbReference type="Proteomes" id="UP000730481"/>
    </source>
</evidence>
<dbReference type="EMBL" id="PVQB02000034">
    <property type="protein sequence ID" value="KAF4345024.1"/>
    <property type="molecule type" value="Genomic_DNA"/>
</dbReference>